<dbReference type="Proteomes" id="UP001652625">
    <property type="component" value="Chromosome 10"/>
</dbReference>
<dbReference type="Pfam" id="PF21459">
    <property type="entry name" value="INI1_DNA-bd"/>
    <property type="match status" value="1"/>
</dbReference>
<keyword evidence="7" id="KW-1185">Reference proteome</keyword>
<evidence type="ECO:0000256" key="2">
    <source>
        <dbReference type="ARBA" id="ARBA00010239"/>
    </source>
</evidence>
<dbReference type="RefSeq" id="XP_065663705.1">
    <property type="nucleotide sequence ID" value="XM_065807633.1"/>
</dbReference>
<dbReference type="GeneID" id="100209593"/>
<keyword evidence="3" id="KW-0805">Transcription regulation</keyword>
<dbReference type="PANTHER" id="PTHR10019">
    <property type="entry name" value="SNF5"/>
    <property type="match status" value="1"/>
</dbReference>
<organism evidence="7 8">
    <name type="scientific">Hydra vulgaris</name>
    <name type="common">Hydra</name>
    <name type="synonym">Hydra attenuata</name>
    <dbReference type="NCBI Taxonomy" id="6087"/>
    <lineage>
        <taxon>Eukaryota</taxon>
        <taxon>Metazoa</taxon>
        <taxon>Cnidaria</taxon>
        <taxon>Hydrozoa</taxon>
        <taxon>Hydroidolina</taxon>
        <taxon>Anthoathecata</taxon>
        <taxon>Aplanulata</taxon>
        <taxon>Hydridae</taxon>
        <taxon>Hydra</taxon>
    </lineage>
</organism>
<feature type="domain" description="SWI/SNF Subunit INI1 DNA binding" evidence="6">
    <location>
        <begin position="13"/>
        <end position="92"/>
    </location>
</feature>
<keyword evidence="4" id="KW-0804">Transcription</keyword>
<evidence type="ECO:0000259" key="6">
    <source>
        <dbReference type="Pfam" id="PF21459"/>
    </source>
</evidence>
<reference evidence="8" key="1">
    <citation type="submission" date="2025-08" db="UniProtKB">
        <authorList>
            <consortium name="RefSeq"/>
        </authorList>
    </citation>
    <scope>IDENTIFICATION</scope>
</reference>
<comment type="subcellular location">
    <subcellularLocation>
        <location evidence="1">Nucleus</location>
    </subcellularLocation>
</comment>
<accession>A0ABM4CPC7</accession>
<evidence type="ECO:0000256" key="3">
    <source>
        <dbReference type="ARBA" id="ARBA00023015"/>
    </source>
</evidence>
<evidence type="ECO:0000256" key="5">
    <source>
        <dbReference type="ARBA" id="ARBA00023242"/>
    </source>
</evidence>
<dbReference type="InterPro" id="IPR048664">
    <property type="entry name" value="INI1_DNA-bd"/>
</dbReference>
<evidence type="ECO:0000256" key="1">
    <source>
        <dbReference type="ARBA" id="ARBA00004123"/>
    </source>
</evidence>
<name>A0ABM4CPC7_HYDVU</name>
<dbReference type="Pfam" id="PF04855">
    <property type="entry name" value="SNF5"/>
    <property type="match status" value="1"/>
</dbReference>
<sequence length="427" mass="49036">MARVVSHGNNRTPAVYQLEENGEHWMLGSEVGSAMQFYKGALYKRFPSLYRRVLTLEERQILCNLNVDMRTLTNLGTMVVKASEARKVLSGDGDIYRQKNTQVAKENNKNKIAINIAFCRQKTNIKDQENCTYIPTACGKELKGITSKLNIKSVFAKVKNNCIDSTNVEVRYLEPEFVSVTTLPTLYEKKKSRSREFLKQSFKVNYDDHDMAAIHDAANEVEELIPIRLDIELDGQKLRDTFTWNKNEKLISPESFAEVLCDDLDLPTLVFVPAIVQAMHTQIRQYNAQPEILSEMSDQRVIIKLNLHVGNVSLQDQFEWDISEKLNNPEQFALSLCTELGLGGEFVTAIAYSIRGQLNWNRKTYAFSENPLPVVENAVRTGMDIDKWCPYLETLTDAEMEKKLRDQDRNTRRMRRLANTIPYSMQI</sequence>
<evidence type="ECO:0000313" key="7">
    <source>
        <dbReference type="Proteomes" id="UP001652625"/>
    </source>
</evidence>
<keyword evidence="5" id="KW-0539">Nucleus</keyword>
<comment type="similarity">
    <text evidence="2">Belongs to the SNF5 family.</text>
</comment>
<evidence type="ECO:0000313" key="8">
    <source>
        <dbReference type="RefSeq" id="XP_065663705.1"/>
    </source>
</evidence>
<proteinExistence type="inferred from homology"/>
<dbReference type="InterPro" id="IPR006939">
    <property type="entry name" value="SNF5"/>
</dbReference>
<protein>
    <submittedName>
        <fullName evidence="8">SWI/SNF-related matrix-associated actin-dependent regulator of chromatin subfamily B member 1-A isoform X2</fullName>
    </submittedName>
</protein>
<gene>
    <name evidence="8" type="primary">LOC100209593</name>
</gene>
<evidence type="ECO:0000256" key="4">
    <source>
        <dbReference type="ARBA" id="ARBA00023163"/>
    </source>
</evidence>